<keyword evidence="1" id="KW-0175">Coiled coil</keyword>
<keyword evidence="5" id="KW-1185">Reference proteome</keyword>
<dbReference type="Proteomes" id="UP000032900">
    <property type="component" value="Unassembled WGS sequence"/>
</dbReference>
<keyword evidence="2" id="KW-0812">Transmembrane</keyword>
<protein>
    <recommendedName>
        <fullName evidence="6">tRNA (Guanine-N1)-methyltransferase</fullName>
    </recommendedName>
</protein>
<feature type="chain" id="PRO_5002428648" description="tRNA (Guanine-N1)-methyltransferase" evidence="3">
    <location>
        <begin position="21"/>
        <end position="194"/>
    </location>
</feature>
<proteinExistence type="predicted"/>
<keyword evidence="2" id="KW-0472">Membrane</keyword>
<dbReference type="EMBL" id="BAZW01000002">
    <property type="protein sequence ID" value="GAO28346.1"/>
    <property type="molecule type" value="Genomic_DNA"/>
</dbReference>
<dbReference type="SUPFAM" id="SSF58100">
    <property type="entry name" value="Bacterial hemolysins"/>
    <property type="match status" value="1"/>
</dbReference>
<keyword evidence="3" id="KW-0732">Signal</keyword>
<evidence type="ECO:0000313" key="5">
    <source>
        <dbReference type="Proteomes" id="UP000032900"/>
    </source>
</evidence>
<evidence type="ECO:0000256" key="3">
    <source>
        <dbReference type="SAM" id="SignalP"/>
    </source>
</evidence>
<feature type="signal peptide" evidence="3">
    <location>
        <begin position="1"/>
        <end position="20"/>
    </location>
</feature>
<name>A0A0E9LT64_9BACT</name>
<evidence type="ECO:0008006" key="6">
    <source>
        <dbReference type="Google" id="ProtNLM"/>
    </source>
</evidence>
<dbReference type="Gene3D" id="1.20.5.170">
    <property type="match status" value="1"/>
</dbReference>
<reference evidence="4 5" key="1">
    <citation type="journal article" date="2015" name="Microbes Environ.">
        <title>Distribution and evolution of nitrogen fixation genes in the phylum bacteroidetes.</title>
        <authorList>
            <person name="Inoue J."/>
            <person name="Oshima K."/>
            <person name="Suda W."/>
            <person name="Sakamoto M."/>
            <person name="Iino T."/>
            <person name="Noda S."/>
            <person name="Hongoh Y."/>
            <person name="Hattori M."/>
            <person name="Ohkuma M."/>
        </authorList>
    </citation>
    <scope>NUCLEOTIDE SEQUENCE [LARGE SCALE GENOMIC DNA]</scope>
    <source>
        <strain evidence="4">JCM 15548</strain>
    </source>
</reference>
<evidence type="ECO:0000313" key="4">
    <source>
        <dbReference type="EMBL" id="GAO28346.1"/>
    </source>
</evidence>
<dbReference type="OrthoDB" id="1122161at2"/>
<evidence type="ECO:0000256" key="1">
    <source>
        <dbReference type="SAM" id="Coils"/>
    </source>
</evidence>
<organism evidence="4 5">
    <name type="scientific">Geofilum rubicundum JCM 15548</name>
    <dbReference type="NCBI Taxonomy" id="1236989"/>
    <lineage>
        <taxon>Bacteria</taxon>
        <taxon>Pseudomonadati</taxon>
        <taxon>Bacteroidota</taxon>
        <taxon>Bacteroidia</taxon>
        <taxon>Marinilabiliales</taxon>
        <taxon>Marinilabiliaceae</taxon>
        <taxon>Geofilum</taxon>
    </lineage>
</organism>
<sequence>MRRILFAVLVLLIANGTINAQKPYISDASIEEQLEFVENEASSWQQYVMIFDTWFSRLKTNINDTIEDKNSTISRLESTIVSKDSTITALNNQLEKTNRELQQTISEKDAFTFLGMNMPKSLFISIVIFIFFVLLAVTGMAVFMLQRSNMSSRKVKKELEKMKNEFEDHRQRSRQKYEALVVQHHKEIQKLKEG</sequence>
<dbReference type="STRING" id="1236989.JCM15548_1430"/>
<accession>A0A0E9LT64</accession>
<evidence type="ECO:0000256" key="2">
    <source>
        <dbReference type="SAM" id="Phobius"/>
    </source>
</evidence>
<feature type="transmembrane region" description="Helical" evidence="2">
    <location>
        <begin position="122"/>
        <end position="145"/>
    </location>
</feature>
<comment type="caution">
    <text evidence="4">The sequence shown here is derived from an EMBL/GenBank/DDBJ whole genome shotgun (WGS) entry which is preliminary data.</text>
</comment>
<dbReference type="RefSeq" id="WP_062122180.1">
    <property type="nucleotide sequence ID" value="NZ_BAZW01000002.1"/>
</dbReference>
<keyword evidence="2" id="KW-1133">Transmembrane helix</keyword>
<dbReference type="AlphaFoldDB" id="A0A0E9LT64"/>
<feature type="coiled-coil region" evidence="1">
    <location>
        <begin position="145"/>
        <end position="176"/>
    </location>
</feature>
<gene>
    <name evidence="4" type="ORF">JCM15548_1430</name>
</gene>